<gene>
    <name evidence="1" type="ORF">Fot_15075</name>
</gene>
<proteinExistence type="predicted"/>
<comment type="caution">
    <text evidence="1">The sequence shown here is derived from an EMBL/GenBank/DDBJ whole genome shotgun (WGS) entry which is preliminary data.</text>
</comment>
<name>A0ABD1W8F2_9LAMI</name>
<dbReference type="EMBL" id="JBFOLJ010000004">
    <property type="protein sequence ID" value="KAL2545842.1"/>
    <property type="molecule type" value="Genomic_DNA"/>
</dbReference>
<sequence>MARSLFSFLVLDVDYSTRISFASVDVSALHHMVDCVVFPRKGRRRKKKGPFGFLELRSEQILRFHSMHGPMFVSRTHRLVYGEPIPLDTARGNAPGLVIIDDCAANYFSTPLEVSN</sequence>
<evidence type="ECO:0000313" key="1">
    <source>
        <dbReference type="EMBL" id="KAL2545842.1"/>
    </source>
</evidence>
<protein>
    <submittedName>
        <fullName evidence="1">Uncharacterized protein</fullName>
    </submittedName>
</protein>
<dbReference type="AlphaFoldDB" id="A0ABD1W8F2"/>
<keyword evidence="2" id="KW-1185">Reference proteome</keyword>
<evidence type="ECO:0000313" key="2">
    <source>
        <dbReference type="Proteomes" id="UP001604277"/>
    </source>
</evidence>
<accession>A0ABD1W8F2</accession>
<reference evidence="2" key="1">
    <citation type="submission" date="2024-07" db="EMBL/GenBank/DDBJ databases">
        <title>Two chromosome-level genome assemblies of Korean endemic species Abeliophyllum distichum and Forsythia ovata (Oleaceae).</title>
        <authorList>
            <person name="Jang H."/>
        </authorList>
    </citation>
    <scope>NUCLEOTIDE SEQUENCE [LARGE SCALE GENOMIC DNA]</scope>
</reference>
<dbReference type="Proteomes" id="UP001604277">
    <property type="component" value="Unassembled WGS sequence"/>
</dbReference>
<organism evidence="1 2">
    <name type="scientific">Forsythia ovata</name>
    <dbReference type="NCBI Taxonomy" id="205694"/>
    <lineage>
        <taxon>Eukaryota</taxon>
        <taxon>Viridiplantae</taxon>
        <taxon>Streptophyta</taxon>
        <taxon>Embryophyta</taxon>
        <taxon>Tracheophyta</taxon>
        <taxon>Spermatophyta</taxon>
        <taxon>Magnoliopsida</taxon>
        <taxon>eudicotyledons</taxon>
        <taxon>Gunneridae</taxon>
        <taxon>Pentapetalae</taxon>
        <taxon>asterids</taxon>
        <taxon>lamiids</taxon>
        <taxon>Lamiales</taxon>
        <taxon>Oleaceae</taxon>
        <taxon>Forsythieae</taxon>
        <taxon>Forsythia</taxon>
    </lineage>
</organism>